<gene>
    <name evidence="2" type="ORF">V2S66_18940</name>
</gene>
<protein>
    <submittedName>
        <fullName evidence="2">Uncharacterized protein</fullName>
    </submittedName>
</protein>
<accession>A0ABU7PE03</accession>
<proteinExistence type="predicted"/>
<feature type="compositionally biased region" description="Pro residues" evidence="1">
    <location>
        <begin position="271"/>
        <end position="283"/>
    </location>
</feature>
<sequence length="289" mass="32129">MSPQPVYRGSHGLPNPWAAHPGTHHRPGRTARRRTTPAAQSRARRRPQTTQSRSDTDHPRTATAHPGASPALNPAPTFSHRKALTSINPANHRLLLDRLTVYTRAAAHILQQWHDYSDQHTDAQGWPLDEDAYGLRQRRRDAETWHAFERVRPHMGELLTVAERQLAALPAAEQQSHWRGTLTRLEQARTGLETTYTYWRAECDALLPTSGPGTEAYDEPLAERNAEAWSYLCDWADGGHVLNRIARAAIGQRPDAAGRSAGHTRTQDGAPLPPRGPGLPHPGPDTRGR</sequence>
<reference evidence="2 3" key="1">
    <citation type="submission" date="2023-12" db="EMBL/GenBank/DDBJ databases">
        <title>Streptomyces sp. V4-01.</title>
        <authorList>
            <person name="Somphong A."/>
            <person name="Phongsopitanun W."/>
        </authorList>
    </citation>
    <scope>NUCLEOTIDE SEQUENCE [LARGE SCALE GENOMIC DNA]</scope>
    <source>
        <strain evidence="2 3">V4-01</strain>
    </source>
</reference>
<keyword evidence="3" id="KW-1185">Reference proteome</keyword>
<evidence type="ECO:0000313" key="2">
    <source>
        <dbReference type="EMBL" id="MEE4544040.1"/>
    </source>
</evidence>
<feature type="compositionally biased region" description="Basic residues" evidence="1">
    <location>
        <begin position="22"/>
        <end position="35"/>
    </location>
</feature>
<feature type="region of interest" description="Disordered" evidence="1">
    <location>
        <begin position="253"/>
        <end position="289"/>
    </location>
</feature>
<comment type="caution">
    <text evidence="2">The sequence shown here is derived from an EMBL/GenBank/DDBJ whole genome shotgun (WGS) entry which is preliminary data.</text>
</comment>
<name>A0ABU7PE03_9ACTN</name>
<evidence type="ECO:0000256" key="1">
    <source>
        <dbReference type="SAM" id="MobiDB-lite"/>
    </source>
</evidence>
<evidence type="ECO:0000313" key="3">
    <source>
        <dbReference type="Proteomes" id="UP001344658"/>
    </source>
</evidence>
<organism evidence="2 3">
    <name type="scientific">Actinacidiphila polyblastidii</name>
    <dbReference type="NCBI Taxonomy" id="3110430"/>
    <lineage>
        <taxon>Bacteria</taxon>
        <taxon>Bacillati</taxon>
        <taxon>Actinomycetota</taxon>
        <taxon>Actinomycetes</taxon>
        <taxon>Kitasatosporales</taxon>
        <taxon>Streptomycetaceae</taxon>
        <taxon>Actinacidiphila</taxon>
    </lineage>
</organism>
<dbReference type="Proteomes" id="UP001344658">
    <property type="component" value="Unassembled WGS sequence"/>
</dbReference>
<dbReference type="EMBL" id="JAZEWV010000014">
    <property type="protein sequence ID" value="MEE4544040.1"/>
    <property type="molecule type" value="Genomic_DNA"/>
</dbReference>
<feature type="region of interest" description="Disordered" evidence="1">
    <location>
        <begin position="1"/>
        <end position="77"/>
    </location>
</feature>